<dbReference type="RefSeq" id="WP_163967212.1">
    <property type="nucleotide sequence ID" value="NZ_JAAIVB010000069.1"/>
</dbReference>
<dbReference type="AlphaFoldDB" id="A0A6B3SRI9"/>
<evidence type="ECO:0000313" key="3">
    <source>
        <dbReference type="Proteomes" id="UP000482155"/>
    </source>
</evidence>
<evidence type="ECO:0000313" key="2">
    <source>
        <dbReference type="EMBL" id="NEX63387.1"/>
    </source>
</evidence>
<protein>
    <recommendedName>
        <fullName evidence="4">Conjugal transfer protein</fullName>
    </recommendedName>
</protein>
<accession>A0A6B3SRI9</accession>
<evidence type="ECO:0008006" key="4">
    <source>
        <dbReference type="Google" id="ProtNLM"/>
    </source>
</evidence>
<dbReference type="Proteomes" id="UP000482155">
    <property type="component" value="Unassembled WGS sequence"/>
</dbReference>
<dbReference type="InterPro" id="IPR019106">
    <property type="entry name" value="T4SS_TrbC"/>
</dbReference>
<sequence length="387" mass="43076">MQKCFGFCSALLVAIPALAQTVDTDLMSTIRQHKAQLETYRSGSGNAADQGLMDFLKKQQESAHDPRAAKEAITAMGMAPQTAPDGNPTGEQIRNALSIVFISLGMPNDELRYLLQEGAGKKDVVFLLRGTFNNDMKDTLKRIVDLVPAKDVRQTPNVFILPQAFANYRIGAVPVVFGQHKKQWYQVNGAPSIAMAMKEIQAGRANHQIGTMWPVAEEDIAQRMKQAVATHDWQAWQRELATDMQKKIETGHQLPYSLSDERYYVDLSITFPQDVRGQDNKIVVKAGTRINPLERAQVPGGAIMVLDPADARQRKMVKTWLQKWPAGIVMVSRYEEQGIRELGVKVVMLDPVSVARFQLHAVPALLTADKQQLLVQTFAPRVEGGFQ</sequence>
<dbReference type="Pfam" id="PF09673">
    <property type="entry name" value="TrbC_Ftype"/>
    <property type="match status" value="1"/>
</dbReference>
<organism evidence="2 3">
    <name type="scientific">Noviherbaspirillum galbum</name>
    <dbReference type="NCBI Taxonomy" id="2709383"/>
    <lineage>
        <taxon>Bacteria</taxon>
        <taxon>Pseudomonadati</taxon>
        <taxon>Pseudomonadota</taxon>
        <taxon>Betaproteobacteria</taxon>
        <taxon>Burkholderiales</taxon>
        <taxon>Oxalobacteraceae</taxon>
        <taxon>Noviherbaspirillum</taxon>
    </lineage>
</organism>
<keyword evidence="3" id="KW-1185">Reference proteome</keyword>
<reference evidence="2 3" key="1">
    <citation type="submission" date="2020-02" db="EMBL/GenBank/DDBJ databases">
        <authorList>
            <person name="Kim M.K."/>
        </authorList>
    </citation>
    <scope>NUCLEOTIDE SEQUENCE [LARGE SCALE GENOMIC DNA]</scope>
    <source>
        <strain evidence="2 3">17J57-3</strain>
    </source>
</reference>
<feature type="signal peptide" evidence="1">
    <location>
        <begin position="1"/>
        <end position="19"/>
    </location>
</feature>
<feature type="chain" id="PRO_5025596412" description="Conjugal transfer protein" evidence="1">
    <location>
        <begin position="20"/>
        <end position="387"/>
    </location>
</feature>
<evidence type="ECO:0000256" key="1">
    <source>
        <dbReference type="SAM" id="SignalP"/>
    </source>
</evidence>
<dbReference type="EMBL" id="JAAIVB010000069">
    <property type="protein sequence ID" value="NEX63387.1"/>
    <property type="molecule type" value="Genomic_DNA"/>
</dbReference>
<gene>
    <name evidence="2" type="ORF">G3574_20105</name>
</gene>
<proteinExistence type="predicted"/>
<name>A0A6B3SRI9_9BURK</name>
<keyword evidence="1" id="KW-0732">Signal</keyword>
<comment type="caution">
    <text evidence="2">The sequence shown here is derived from an EMBL/GenBank/DDBJ whole genome shotgun (WGS) entry which is preliminary data.</text>
</comment>